<dbReference type="InterPro" id="IPR053196">
    <property type="entry name" value="Lipoprotein_YbaY-like"/>
</dbReference>
<dbReference type="Proteomes" id="UP000193450">
    <property type="component" value="Chromosome"/>
</dbReference>
<dbReference type="InterPro" id="IPR036328">
    <property type="entry name" value="MliC_sf"/>
</dbReference>
<dbReference type="KEGG" id="osg:BST96_17530"/>
<feature type="chain" id="PRO_5013390375" description="C-type lysozyme inhibitor domain-containing protein" evidence="1">
    <location>
        <begin position="26"/>
        <end position="213"/>
    </location>
</feature>
<reference evidence="2 3" key="1">
    <citation type="submission" date="2016-11" db="EMBL/GenBank/DDBJ databases">
        <title>Trade-off between light-utilization and light-protection in marine flavobacteria.</title>
        <authorList>
            <person name="Kumagai Y."/>
        </authorList>
    </citation>
    <scope>NUCLEOTIDE SEQUENCE [LARGE SCALE GENOMIC DNA]</scope>
    <source>
        <strain evidence="2 3">NBRC 107125</strain>
    </source>
</reference>
<evidence type="ECO:0008006" key="4">
    <source>
        <dbReference type="Google" id="ProtNLM"/>
    </source>
</evidence>
<feature type="signal peptide" evidence="1">
    <location>
        <begin position="1"/>
        <end position="25"/>
    </location>
</feature>
<keyword evidence="3" id="KW-1185">Reference proteome</keyword>
<keyword evidence="1" id="KW-0732">Signal</keyword>
<dbReference type="InterPro" id="IPR039366">
    <property type="entry name" value="Pilotin"/>
</dbReference>
<proteinExistence type="predicted"/>
<dbReference type="EMBL" id="CP019343">
    <property type="protein sequence ID" value="ARN75749.1"/>
    <property type="molecule type" value="Genomic_DNA"/>
</dbReference>
<dbReference type="PANTHER" id="PTHR38013">
    <property type="entry name" value="GLYCOPROTEIN/POLYSACCHARIDE METABOLISM"/>
    <property type="match status" value="1"/>
</dbReference>
<gene>
    <name evidence="2" type="ORF">BST96_17530</name>
</gene>
<name>A0A1X9NJW1_9GAMM</name>
<organism evidence="2 3">
    <name type="scientific">Oceanicoccus sagamiensis</name>
    <dbReference type="NCBI Taxonomy" id="716816"/>
    <lineage>
        <taxon>Bacteria</taxon>
        <taxon>Pseudomonadati</taxon>
        <taxon>Pseudomonadota</taxon>
        <taxon>Gammaproteobacteria</taxon>
        <taxon>Cellvibrionales</taxon>
        <taxon>Spongiibacteraceae</taxon>
        <taxon>Oceanicoccus</taxon>
    </lineage>
</organism>
<protein>
    <recommendedName>
        <fullName evidence="4">C-type lysozyme inhibitor domain-containing protein</fullName>
    </recommendedName>
</protein>
<dbReference type="STRING" id="716816.BST96_17530"/>
<dbReference type="AlphaFoldDB" id="A0A1X9NJW1"/>
<dbReference type="RefSeq" id="WP_085759941.1">
    <property type="nucleotide sequence ID" value="NZ_CP019343.1"/>
</dbReference>
<evidence type="ECO:0000256" key="1">
    <source>
        <dbReference type="SAM" id="SignalP"/>
    </source>
</evidence>
<evidence type="ECO:0000313" key="2">
    <source>
        <dbReference type="EMBL" id="ARN75749.1"/>
    </source>
</evidence>
<sequence length="213" mass="23232">MLRLLLFASLIFLASCHHLPNSASAKVLTITGLVYPQAPLAEGDYTVSIKLADVSKMDITATVLAETTLSATGLPLSYSLSVDAGTLDSRMSYALQARVSHLSGELVAINDTVHPFIVSDNTDYDILVRPLTLKPGQIQRQSLNCAGDIYTLAFYGEFIQLNKSPRGNRHILPRVRSASGEKYQQGEQLIFLKGSKPPIVKLNGQQQECQLSE</sequence>
<dbReference type="SUPFAM" id="SSF141488">
    <property type="entry name" value="YdhA-like"/>
    <property type="match status" value="1"/>
</dbReference>
<accession>A0A1X9NJW1</accession>
<evidence type="ECO:0000313" key="3">
    <source>
        <dbReference type="Proteomes" id="UP000193450"/>
    </source>
</evidence>
<dbReference type="PANTHER" id="PTHR38013:SF1">
    <property type="entry name" value="GLYCOPROTEIN_POLYSACCHARIDE METABOLISM"/>
    <property type="match status" value="1"/>
</dbReference>
<dbReference type="Pfam" id="PF09619">
    <property type="entry name" value="YscW"/>
    <property type="match status" value="1"/>
</dbReference>
<dbReference type="PROSITE" id="PS51257">
    <property type="entry name" value="PROKAR_LIPOPROTEIN"/>
    <property type="match status" value="1"/>
</dbReference>